<comment type="caution">
    <text evidence="2">The sequence shown here is derived from an EMBL/GenBank/DDBJ whole genome shotgun (WGS) entry which is preliminary data.</text>
</comment>
<evidence type="ECO:0000313" key="2">
    <source>
        <dbReference type="EMBL" id="MSU06118.1"/>
    </source>
</evidence>
<dbReference type="PANTHER" id="PTHR46211:SF1">
    <property type="entry name" value="GLYCEROPHOSPHODIESTER PHOSPHODIESTERASE, CYTOPLASMIC"/>
    <property type="match status" value="1"/>
</dbReference>
<dbReference type="EMBL" id="VUNN01000006">
    <property type="protein sequence ID" value="MSU06118.1"/>
    <property type="molecule type" value="Genomic_DNA"/>
</dbReference>
<organism evidence="2 3">
    <name type="scientific">Bullifex porci</name>
    <dbReference type="NCBI Taxonomy" id="2606638"/>
    <lineage>
        <taxon>Bacteria</taxon>
        <taxon>Pseudomonadati</taxon>
        <taxon>Spirochaetota</taxon>
        <taxon>Spirochaetia</taxon>
        <taxon>Spirochaetales</taxon>
        <taxon>Spirochaetaceae</taxon>
        <taxon>Bullifex</taxon>
    </lineage>
</organism>
<dbReference type="RefSeq" id="WP_154425094.1">
    <property type="nucleotide sequence ID" value="NZ_VUNN01000006.1"/>
</dbReference>
<gene>
    <name evidence="2" type="ORF">FYJ80_04925</name>
</gene>
<dbReference type="InterPro" id="IPR017946">
    <property type="entry name" value="PLC-like_Pdiesterase_TIM-brl"/>
</dbReference>
<dbReference type="PANTHER" id="PTHR46211">
    <property type="entry name" value="GLYCEROPHOSPHORYL DIESTER PHOSPHODIESTERASE"/>
    <property type="match status" value="1"/>
</dbReference>
<proteinExistence type="predicted"/>
<dbReference type="InterPro" id="IPR030395">
    <property type="entry name" value="GP_PDE_dom"/>
</dbReference>
<name>A0A7X2PC25_9SPIO</name>
<dbReference type="Gene3D" id="3.20.20.190">
    <property type="entry name" value="Phosphatidylinositol (PI) phosphodiesterase"/>
    <property type="match status" value="1"/>
</dbReference>
<dbReference type="Pfam" id="PF03009">
    <property type="entry name" value="GDPD"/>
    <property type="match status" value="1"/>
</dbReference>
<feature type="domain" description="GP-PDE" evidence="1">
    <location>
        <begin position="1"/>
        <end position="239"/>
    </location>
</feature>
<sequence length="240" mass="27357">MKIIAHRGFSGVYPENTMLAFRKAIEIGADGIELDVHLSKDGQVMIIHDEALKRTTGLDGVVSDYTRAELEKISAGKTKNDEFGFTPIPSLEEYLAFMAEHKDKFTNIELKTAPVYYPEIEEKTLELVRKFDLEKNIIYSSFNWLSIERIQRLGTISETGLLFSGMKLYNQAHIIKALGINYFHPDFNDLTDEIVKSYLDNKVGLNVWTVNEIEDMKVCLSWNIDGLITNFPDRAISIAR</sequence>
<dbReference type="Proteomes" id="UP000460549">
    <property type="component" value="Unassembled WGS sequence"/>
</dbReference>
<dbReference type="SUPFAM" id="SSF51695">
    <property type="entry name" value="PLC-like phosphodiesterases"/>
    <property type="match status" value="1"/>
</dbReference>
<dbReference type="GO" id="GO:0006629">
    <property type="term" value="P:lipid metabolic process"/>
    <property type="evidence" value="ECO:0007669"/>
    <property type="project" value="InterPro"/>
</dbReference>
<dbReference type="GO" id="GO:0008081">
    <property type="term" value="F:phosphoric diester hydrolase activity"/>
    <property type="evidence" value="ECO:0007669"/>
    <property type="project" value="InterPro"/>
</dbReference>
<keyword evidence="3" id="KW-1185">Reference proteome</keyword>
<dbReference type="PROSITE" id="PS51704">
    <property type="entry name" value="GP_PDE"/>
    <property type="match status" value="1"/>
</dbReference>
<evidence type="ECO:0000313" key="3">
    <source>
        <dbReference type="Proteomes" id="UP000460549"/>
    </source>
</evidence>
<dbReference type="CDD" id="cd08563">
    <property type="entry name" value="GDPD_TtGDE_like"/>
    <property type="match status" value="1"/>
</dbReference>
<protein>
    <submittedName>
        <fullName evidence="2">Glycerophosphodiester phosphodiesterase</fullName>
    </submittedName>
</protein>
<evidence type="ECO:0000259" key="1">
    <source>
        <dbReference type="PROSITE" id="PS51704"/>
    </source>
</evidence>
<reference evidence="2 3" key="1">
    <citation type="submission" date="2019-08" db="EMBL/GenBank/DDBJ databases">
        <title>In-depth cultivation of the pig gut microbiome towards novel bacterial diversity and tailored functional studies.</title>
        <authorList>
            <person name="Wylensek D."/>
            <person name="Hitch T.C.A."/>
            <person name="Clavel T."/>
        </authorList>
    </citation>
    <scope>NUCLEOTIDE SEQUENCE [LARGE SCALE GENOMIC DNA]</scope>
    <source>
        <strain evidence="2 3">NM-380-WT-3C1</strain>
    </source>
</reference>
<accession>A0A7X2PC25</accession>
<dbReference type="AlphaFoldDB" id="A0A7X2PC25"/>